<gene>
    <name evidence="2" type="ORF">S01H1_14489</name>
</gene>
<protein>
    <recommendedName>
        <fullName evidence="1">Methyltransferase type 11 domain-containing protein</fullName>
    </recommendedName>
</protein>
<organism evidence="2">
    <name type="scientific">marine sediment metagenome</name>
    <dbReference type="NCBI Taxonomy" id="412755"/>
    <lineage>
        <taxon>unclassified sequences</taxon>
        <taxon>metagenomes</taxon>
        <taxon>ecological metagenomes</taxon>
    </lineage>
</organism>
<dbReference type="EMBL" id="BARS01007540">
    <property type="protein sequence ID" value="GAF67344.1"/>
    <property type="molecule type" value="Genomic_DNA"/>
</dbReference>
<dbReference type="AlphaFoldDB" id="X0REI1"/>
<name>X0REI1_9ZZZZ</name>
<proteinExistence type="predicted"/>
<reference evidence="2" key="1">
    <citation type="journal article" date="2014" name="Front. Microbiol.">
        <title>High frequency of phylogenetically diverse reductive dehalogenase-homologous genes in deep subseafloor sedimentary metagenomes.</title>
        <authorList>
            <person name="Kawai M."/>
            <person name="Futagami T."/>
            <person name="Toyoda A."/>
            <person name="Takaki Y."/>
            <person name="Nishi S."/>
            <person name="Hori S."/>
            <person name="Arai W."/>
            <person name="Tsubouchi T."/>
            <person name="Morono Y."/>
            <person name="Uchiyama I."/>
            <person name="Ito T."/>
            <person name="Fujiyama A."/>
            <person name="Inagaki F."/>
            <person name="Takami H."/>
        </authorList>
    </citation>
    <scope>NUCLEOTIDE SEQUENCE</scope>
    <source>
        <strain evidence="2">Expedition CK06-06</strain>
    </source>
</reference>
<evidence type="ECO:0000259" key="1">
    <source>
        <dbReference type="Pfam" id="PF08241"/>
    </source>
</evidence>
<comment type="caution">
    <text evidence="2">The sequence shown here is derived from an EMBL/GenBank/DDBJ whole genome shotgun (WGS) entry which is preliminary data.</text>
</comment>
<dbReference type="Gene3D" id="3.40.50.150">
    <property type="entry name" value="Vaccinia Virus protein VP39"/>
    <property type="match status" value="1"/>
</dbReference>
<dbReference type="InterPro" id="IPR029063">
    <property type="entry name" value="SAM-dependent_MTases_sf"/>
</dbReference>
<feature type="non-terminal residue" evidence="2">
    <location>
        <position position="1"/>
    </location>
</feature>
<feature type="domain" description="Methyltransferase type 11" evidence="1">
    <location>
        <begin position="46"/>
        <end position="140"/>
    </location>
</feature>
<accession>X0REI1</accession>
<dbReference type="Pfam" id="PF08241">
    <property type="entry name" value="Methyltransf_11"/>
    <property type="match status" value="1"/>
</dbReference>
<dbReference type="SUPFAM" id="SSF53335">
    <property type="entry name" value="S-adenosyl-L-methionine-dependent methyltransferases"/>
    <property type="match status" value="1"/>
</dbReference>
<dbReference type="CDD" id="cd02440">
    <property type="entry name" value="AdoMet_MTases"/>
    <property type="match status" value="1"/>
</dbReference>
<dbReference type="InterPro" id="IPR013216">
    <property type="entry name" value="Methyltransf_11"/>
</dbReference>
<dbReference type="GO" id="GO:0008757">
    <property type="term" value="F:S-adenosylmethionine-dependent methyltransferase activity"/>
    <property type="evidence" value="ECO:0007669"/>
    <property type="project" value="InterPro"/>
</dbReference>
<evidence type="ECO:0000313" key="2">
    <source>
        <dbReference type="EMBL" id="GAF67344.1"/>
    </source>
</evidence>
<dbReference type="PANTHER" id="PTHR43591">
    <property type="entry name" value="METHYLTRANSFERASE"/>
    <property type="match status" value="1"/>
</dbReference>
<sequence length="220" mass="25073">IMLNNPTKINFHAFNSLEAIELYTRSNTLSPIEKIILKKISPGRILDMGCGAGRTTRYLLENGFDVVAIDFAPKMIDRARRLYPDGDFRVMDASATNFEDGEFDYVLFSFNGLDCLHPFSKRTKCLHEVNRILKPGGTFIYSSHNRSYIKEHLEKNKPVGGGYYVHKSVYGHNIFYTTSPGEEIEQLRRAGFRPEKAHIGEIWSYYVTTKIDPGVNAKPL</sequence>